<accession>A0A918G0Y2</accession>
<dbReference type="Pfam" id="PF03995">
    <property type="entry name" value="Inhibitor_I36"/>
    <property type="match status" value="1"/>
</dbReference>
<reference evidence="2" key="2">
    <citation type="submission" date="2020-09" db="EMBL/GenBank/DDBJ databases">
        <authorList>
            <person name="Sun Q."/>
            <person name="Ohkuma M."/>
        </authorList>
    </citation>
    <scope>NUCLEOTIDE SEQUENCE</scope>
    <source>
        <strain evidence="2">JCM 3276</strain>
    </source>
</reference>
<sequence>MRAFMIAVLSVVALATLSTPASAATLCEPGELCLWPDSAFRGTPARLTLSNTNPDECVPIGLEARSFVNRLTRPVTVYQSPERSTEGEFDTYPGNGTYVPSAPFIIRGVQIWTY</sequence>
<keyword evidence="3" id="KW-1185">Reference proteome</keyword>
<evidence type="ECO:0000313" key="2">
    <source>
        <dbReference type="EMBL" id="GGS13124.1"/>
    </source>
</evidence>
<evidence type="ECO:0000313" key="3">
    <source>
        <dbReference type="Proteomes" id="UP000660680"/>
    </source>
</evidence>
<name>A0A918G0Y2_9PSEU</name>
<gene>
    <name evidence="2" type="ORF">GCM10010171_01070</name>
</gene>
<dbReference type="RefSeq" id="WP_189208300.1">
    <property type="nucleotide sequence ID" value="NZ_BMRB01000001.1"/>
</dbReference>
<dbReference type="Proteomes" id="UP000660680">
    <property type="component" value="Unassembled WGS sequence"/>
</dbReference>
<reference evidence="2" key="1">
    <citation type="journal article" date="2014" name="Int. J. Syst. Evol. Microbiol.">
        <title>Complete genome sequence of Corynebacterium casei LMG S-19264T (=DSM 44701T), isolated from a smear-ripened cheese.</title>
        <authorList>
            <consortium name="US DOE Joint Genome Institute (JGI-PGF)"/>
            <person name="Walter F."/>
            <person name="Albersmeier A."/>
            <person name="Kalinowski J."/>
            <person name="Ruckert C."/>
        </authorList>
    </citation>
    <scope>NUCLEOTIDE SEQUENCE</scope>
    <source>
        <strain evidence="2">JCM 3276</strain>
    </source>
</reference>
<comment type="caution">
    <text evidence="2">The sequence shown here is derived from an EMBL/GenBank/DDBJ whole genome shotgun (WGS) entry which is preliminary data.</text>
</comment>
<proteinExistence type="predicted"/>
<feature type="signal peptide" evidence="1">
    <location>
        <begin position="1"/>
        <end position="23"/>
    </location>
</feature>
<dbReference type="AlphaFoldDB" id="A0A918G0Y2"/>
<organism evidence="2 3">
    <name type="scientific">Actinokineospora fastidiosa</name>
    <dbReference type="NCBI Taxonomy" id="1816"/>
    <lineage>
        <taxon>Bacteria</taxon>
        <taxon>Bacillati</taxon>
        <taxon>Actinomycetota</taxon>
        <taxon>Actinomycetes</taxon>
        <taxon>Pseudonocardiales</taxon>
        <taxon>Pseudonocardiaceae</taxon>
        <taxon>Actinokineospora</taxon>
    </lineage>
</organism>
<feature type="chain" id="PRO_5037341423" description="Peptidase inhibitor family I36" evidence="1">
    <location>
        <begin position="24"/>
        <end position="114"/>
    </location>
</feature>
<keyword evidence="1" id="KW-0732">Signal</keyword>
<evidence type="ECO:0000256" key="1">
    <source>
        <dbReference type="SAM" id="SignalP"/>
    </source>
</evidence>
<dbReference type="EMBL" id="BMRB01000001">
    <property type="protein sequence ID" value="GGS13124.1"/>
    <property type="molecule type" value="Genomic_DNA"/>
</dbReference>
<evidence type="ECO:0008006" key="4">
    <source>
        <dbReference type="Google" id="ProtNLM"/>
    </source>
</evidence>
<protein>
    <recommendedName>
        <fullName evidence="4">Peptidase inhibitor family I36</fullName>
    </recommendedName>
</protein>